<sequence>MLTQALITLTLLSSPALGLLSPPPGPNGNIPPRVAPTKAENFTWSDPFSSPKLSGFDAACESERTFTASEYQLHDLQEPEPKGLGPYGDALKVLFGGRSYPGGWNGIDAHGYERNLVKMEYTDVPVKVREWIEEQERSEGPGRGLFGVYDKPEKGAMVTGVANLPKVDYLRPLDQGRVVIFAPGAVYETLPLWVAEGSDCEDTLADLDRYSPKLIDGGVIGWTTHYTSPKRSWLERKMEFTVKAQVLSAKADTSFGKEGQDAVRTDSKDEL</sequence>
<proteinExistence type="predicted"/>
<protein>
    <submittedName>
        <fullName evidence="2">Uncharacterized protein</fullName>
    </submittedName>
</protein>
<dbReference type="Proteomes" id="UP001320245">
    <property type="component" value="Unassembled WGS sequence"/>
</dbReference>
<reference evidence="2 3" key="1">
    <citation type="journal article" date="2023" name="PLoS ONE">
        <title>Cytospora paraplurivora sp. nov. isolated from orchards with fruit tree decline syndrome in Ontario, Canada.</title>
        <authorList>
            <person name="Ilyukhin E."/>
            <person name="Nguyen H.D.T."/>
            <person name="Castle A.J."/>
            <person name="Ellouze W."/>
        </authorList>
    </citation>
    <scope>NUCLEOTIDE SEQUENCE [LARGE SCALE GENOMIC DNA]</scope>
    <source>
        <strain evidence="2 3">FDS-564</strain>
    </source>
</reference>
<feature type="signal peptide" evidence="1">
    <location>
        <begin position="1"/>
        <end position="18"/>
    </location>
</feature>
<dbReference type="AlphaFoldDB" id="A0AAN9YJA3"/>
<name>A0AAN9YJA3_9PEZI</name>
<keyword evidence="3" id="KW-1185">Reference proteome</keyword>
<evidence type="ECO:0000313" key="3">
    <source>
        <dbReference type="Proteomes" id="UP001320245"/>
    </source>
</evidence>
<accession>A0AAN9YJA3</accession>
<dbReference type="EMBL" id="JAJSPL020000006">
    <property type="protein sequence ID" value="KAK7746241.1"/>
    <property type="molecule type" value="Genomic_DNA"/>
</dbReference>
<evidence type="ECO:0000256" key="1">
    <source>
        <dbReference type="SAM" id="SignalP"/>
    </source>
</evidence>
<organism evidence="2 3">
    <name type="scientific">Cytospora paraplurivora</name>
    <dbReference type="NCBI Taxonomy" id="2898453"/>
    <lineage>
        <taxon>Eukaryota</taxon>
        <taxon>Fungi</taxon>
        <taxon>Dikarya</taxon>
        <taxon>Ascomycota</taxon>
        <taxon>Pezizomycotina</taxon>
        <taxon>Sordariomycetes</taxon>
        <taxon>Sordariomycetidae</taxon>
        <taxon>Diaporthales</taxon>
        <taxon>Cytosporaceae</taxon>
        <taxon>Cytospora</taxon>
    </lineage>
</organism>
<gene>
    <name evidence="2" type="ORF">SLS53_002199</name>
</gene>
<evidence type="ECO:0000313" key="2">
    <source>
        <dbReference type="EMBL" id="KAK7746241.1"/>
    </source>
</evidence>
<feature type="chain" id="PRO_5043002779" evidence="1">
    <location>
        <begin position="19"/>
        <end position="271"/>
    </location>
</feature>
<comment type="caution">
    <text evidence="2">The sequence shown here is derived from an EMBL/GenBank/DDBJ whole genome shotgun (WGS) entry which is preliminary data.</text>
</comment>
<keyword evidence="1" id="KW-0732">Signal</keyword>